<dbReference type="FunFam" id="1.10.760.10:FF:000039">
    <property type="entry name" value="Thiosulfate dehydrogenase"/>
    <property type="match status" value="1"/>
</dbReference>
<evidence type="ECO:0000259" key="16">
    <source>
        <dbReference type="PROSITE" id="PS51007"/>
    </source>
</evidence>
<comment type="caution">
    <text evidence="17">The sequence shown here is derived from an EMBL/GenBank/DDBJ whole genome shotgun (WGS) entry which is preliminary data.</text>
</comment>
<dbReference type="GO" id="GO:0020037">
    <property type="term" value="F:heme binding"/>
    <property type="evidence" value="ECO:0007669"/>
    <property type="project" value="InterPro"/>
</dbReference>
<dbReference type="GO" id="GO:0050338">
    <property type="term" value="F:thiosulfate dehydrogenase activity"/>
    <property type="evidence" value="ECO:0007669"/>
    <property type="project" value="UniProtKB-EC"/>
</dbReference>
<dbReference type="GO" id="GO:0009055">
    <property type="term" value="F:electron transfer activity"/>
    <property type="evidence" value="ECO:0007669"/>
    <property type="project" value="InterPro"/>
</dbReference>
<keyword evidence="5 15" id="KW-0732">Signal</keyword>
<evidence type="ECO:0000256" key="1">
    <source>
        <dbReference type="ARBA" id="ARBA00004418"/>
    </source>
</evidence>
<protein>
    <recommendedName>
        <fullName evidence="12">Thiosulfate dehydrogenase</fullName>
        <ecNumber evidence="11">1.8.2.2</ecNumber>
    </recommendedName>
    <alternativeName>
        <fullName evidence="13">Tetrathionate synthase</fullName>
    </alternativeName>
</protein>
<dbReference type="EC" id="1.8.2.2" evidence="11"/>
<feature type="signal peptide" evidence="15">
    <location>
        <begin position="1"/>
        <end position="20"/>
    </location>
</feature>
<evidence type="ECO:0000256" key="10">
    <source>
        <dbReference type="ARBA" id="ARBA00050691"/>
    </source>
</evidence>
<dbReference type="InterPro" id="IPR036909">
    <property type="entry name" value="Cyt_c-like_dom_sf"/>
</dbReference>
<evidence type="ECO:0000256" key="6">
    <source>
        <dbReference type="ARBA" id="ARBA00022737"/>
    </source>
</evidence>
<keyword evidence="7" id="KW-0574">Periplasm</keyword>
<dbReference type="Pfam" id="PF21342">
    <property type="entry name" value="SoxA-TsdA_cyt-c"/>
    <property type="match status" value="1"/>
</dbReference>
<evidence type="ECO:0000256" key="11">
    <source>
        <dbReference type="ARBA" id="ARBA00066701"/>
    </source>
</evidence>
<evidence type="ECO:0000256" key="2">
    <source>
        <dbReference type="ARBA" id="ARBA00011245"/>
    </source>
</evidence>
<dbReference type="PANTHER" id="PTHR35008:SF9">
    <property type="entry name" value="CYTOCHROME C DOMAIN-CONTAINING PROTEIN"/>
    <property type="match status" value="1"/>
</dbReference>
<evidence type="ECO:0000256" key="3">
    <source>
        <dbReference type="ARBA" id="ARBA00022617"/>
    </source>
</evidence>
<dbReference type="EMBL" id="FNUD01000002">
    <property type="protein sequence ID" value="SEE98410.1"/>
    <property type="molecule type" value="Genomic_DNA"/>
</dbReference>
<dbReference type="GO" id="GO:0046872">
    <property type="term" value="F:metal ion binding"/>
    <property type="evidence" value="ECO:0007669"/>
    <property type="project" value="UniProtKB-KW"/>
</dbReference>
<evidence type="ECO:0000313" key="17">
    <source>
        <dbReference type="EMBL" id="SEE98410.1"/>
    </source>
</evidence>
<keyword evidence="3 14" id="KW-0349">Heme</keyword>
<organism evidence="17 18">
    <name type="scientific">Pseudomonas deceptionensis</name>
    <dbReference type="NCBI Taxonomy" id="882211"/>
    <lineage>
        <taxon>Bacteria</taxon>
        <taxon>Pseudomonadati</taxon>
        <taxon>Pseudomonadota</taxon>
        <taxon>Gammaproteobacteria</taxon>
        <taxon>Pseudomonadales</taxon>
        <taxon>Pseudomonadaceae</taxon>
        <taxon>Pseudomonas</taxon>
    </lineage>
</organism>
<dbReference type="InterPro" id="IPR009056">
    <property type="entry name" value="Cyt_c-like_dom"/>
</dbReference>
<evidence type="ECO:0000256" key="8">
    <source>
        <dbReference type="ARBA" id="ARBA00023002"/>
    </source>
</evidence>
<feature type="domain" description="Cytochrome c" evidence="16">
    <location>
        <begin position="181"/>
        <end position="266"/>
    </location>
</feature>
<dbReference type="GO" id="GO:0042597">
    <property type="term" value="C:periplasmic space"/>
    <property type="evidence" value="ECO:0007669"/>
    <property type="project" value="UniProtKB-SubCell"/>
</dbReference>
<dbReference type="Gene3D" id="1.10.760.10">
    <property type="entry name" value="Cytochrome c-like domain"/>
    <property type="match status" value="2"/>
</dbReference>
<keyword evidence="4 14" id="KW-0479">Metal-binding</keyword>
<evidence type="ECO:0000313" key="18">
    <source>
        <dbReference type="Proteomes" id="UP000183613"/>
    </source>
</evidence>
<evidence type="ECO:0000256" key="15">
    <source>
        <dbReference type="SAM" id="SignalP"/>
    </source>
</evidence>
<reference evidence="17" key="1">
    <citation type="submission" date="2016-10" db="EMBL/GenBank/DDBJ databases">
        <authorList>
            <person name="Varghese N."/>
            <person name="Submissions S."/>
        </authorList>
    </citation>
    <scope>NUCLEOTIDE SEQUENCE [LARGE SCALE GENOMIC DNA]</scope>
    <source>
        <strain evidence="17">LMG 25555</strain>
    </source>
</reference>
<name>A0A0J6G965_PSEDM</name>
<keyword evidence="8" id="KW-0560">Oxidoreductase</keyword>
<evidence type="ECO:0000256" key="7">
    <source>
        <dbReference type="ARBA" id="ARBA00022764"/>
    </source>
</evidence>
<comment type="subcellular location">
    <subcellularLocation>
        <location evidence="1">Periplasm</location>
    </subcellularLocation>
</comment>
<dbReference type="AlphaFoldDB" id="A0A0J6G965"/>
<evidence type="ECO:0000256" key="9">
    <source>
        <dbReference type="ARBA" id="ARBA00023004"/>
    </source>
</evidence>
<comment type="catalytic activity">
    <reaction evidence="10">
        <text>2 thiosulfate + 2 Fe(III)-[cytochrome c] = tetrathionate + 2 Fe(II)-[cytochrome c] + 2 H(+)</text>
        <dbReference type="Rhea" id="RHEA:20549"/>
        <dbReference type="Rhea" id="RHEA-COMP:10350"/>
        <dbReference type="Rhea" id="RHEA-COMP:14399"/>
        <dbReference type="ChEBI" id="CHEBI:15226"/>
        <dbReference type="ChEBI" id="CHEBI:15378"/>
        <dbReference type="ChEBI" id="CHEBI:29033"/>
        <dbReference type="ChEBI" id="CHEBI:29034"/>
        <dbReference type="ChEBI" id="CHEBI:33542"/>
        <dbReference type="EC" id="1.8.2.2"/>
    </reaction>
</comment>
<dbReference type="Proteomes" id="UP000183613">
    <property type="component" value="Unassembled WGS sequence"/>
</dbReference>
<evidence type="ECO:0000256" key="4">
    <source>
        <dbReference type="ARBA" id="ARBA00022723"/>
    </source>
</evidence>
<dbReference type="RefSeq" id="WP_048361755.1">
    <property type="nucleotide sequence ID" value="NZ_FNUD01000002.1"/>
</dbReference>
<gene>
    <name evidence="17" type="ORF">SAMN04489800_3336</name>
</gene>
<keyword evidence="6" id="KW-0677">Repeat</keyword>
<proteinExistence type="predicted"/>
<feature type="chain" id="PRO_5009777116" description="Thiosulfate dehydrogenase" evidence="15">
    <location>
        <begin position="21"/>
        <end position="308"/>
    </location>
</feature>
<dbReference type="SUPFAM" id="SSF46626">
    <property type="entry name" value="Cytochrome c"/>
    <property type="match status" value="2"/>
</dbReference>
<dbReference type="Pfam" id="PF13442">
    <property type="entry name" value="Cytochrome_CBB3"/>
    <property type="match status" value="1"/>
</dbReference>
<dbReference type="OrthoDB" id="9779283at2"/>
<dbReference type="PROSITE" id="PS51007">
    <property type="entry name" value="CYTC"/>
    <property type="match status" value="1"/>
</dbReference>
<comment type="subunit">
    <text evidence="2">Monomer.</text>
</comment>
<dbReference type="PANTHER" id="PTHR35008">
    <property type="entry name" value="BLL4482 PROTEIN-RELATED"/>
    <property type="match status" value="1"/>
</dbReference>
<dbReference type="PATRIC" id="fig|882211.3.peg.4165"/>
<sequence>MKILMPVCAFSILLSSGVHAATIAMEDQSQIQTPPVPDKGVTYFQPPQQSELPDNAYGKMVMDGYALFVDTRRQAPKFVGNGLNCTNCHLDQGRLANSAPLWGAYPMYPAYRKKNDKVNTFAERLQGCFQFSMNGGTPPAADSREITALSTYAYWLSTKAPVGVELPGRGYPDVPEPKGGYNLVRGAAVYKDQCAICHGDNGQGQKAGDDYVMPPLWGKESYNWGAGMHRINTAASFIKHNMPLGKANSLSDEQAWDVAAYVNTHERPQDPRLVEGSVEKTRVKFHANDGVNVYGQTVNGVLIGQGTK</sequence>
<dbReference type="InterPro" id="IPR051459">
    <property type="entry name" value="Cytochrome_c-type_DH"/>
</dbReference>
<evidence type="ECO:0000256" key="5">
    <source>
        <dbReference type="ARBA" id="ARBA00022729"/>
    </source>
</evidence>
<evidence type="ECO:0000256" key="14">
    <source>
        <dbReference type="PROSITE-ProRule" id="PRU00433"/>
    </source>
</evidence>
<evidence type="ECO:0000256" key="12">
    <source>
        <dbReference type="ARBA" id="ARBA00068324"/>
    </source>
</evidence>
<evidence type="ECO:0000256" key="13">
    <source>
        <dbReference type="ARBA" id="ARBA00077865"/>
    </source>
</evidence>
<keyword evidence="9 14" id="KW-0408">Iron</keyword>
<accession>A0A0J6G965</accession>
<keyword evidence="18" id="KW-1185">Reference proteome</keyword>
<dbReference type="FunFam" id="1.10.760.10:FF:000036">
    <property type="entry name" value="Thiosulfate dehydrogenase"/>
    <property type="match status" value="1"/>
</dbReference>